<name>A0A1E5BIY6_9VIBR</name>
<reference evidence="1 2" key="1">
    <citation type="journal article" date="2012" name="Science">
        <title>Ecological populations of bacteria act as socially cohesive units of antibiotic production and resistance.</title>
        <authorList>
            <person name="Cordero O.X."/>
            <person name="Wildschutte H."/>
            <person name="Kirkup B."/>
            <person name="Proehl S."/>
            <person name="Ngo L."/>
            <person name="Hussain F."/>
            <person name="Le Roux F."/>
            <person name="Mincer T."/>
            <person name="Polz M.F."/>
        </authorList>
    </citation>
    <scope>NUCLEOTIDE SEQUENCE [LARGE SCALE GENOMIC DNA]</scope>
    <source>
        <strain evidence="1 2">ZF-129</strain>
    </source>
</reference>
<dbReference type="Proteomes" id="UP000094741">
    <property type="component" value="Unassembled WGS sequence"/>
</dbReference>
<gene>
    <name evidence="1" type="ORF">A1QO_03990</name>
</gene>
<dbReference type="AlphaFoldDB" id="A0A1E5BIY6"/>
<organism evidence="1 2">
    <name type="scientific">Vibrio genomosp. F10 str. ZF-129</name>
    <dbReference type="NCBI Taxonomy" id="1187848"/>
    <lineage>
        <taxon>Bacteria</taxon>
        <taxon>Pseudomonadati</taxon>
        <taxon>Pseudomonadota</taxon>
        <taxon>Gammaproteobacteria</taxon>
        <taxon>Vibrionales</taxon>
        <taxon>Vibrionaceae</taxon>
        <taxon>Vibrio</taxon>
    </lineage>
</organism>
<sequence length="159" mass="18108">MITQLCDGQYQAISRGSIMLLTKRFCSVNNFVWEMKTDNASHRAHRSSLGIRTFHNLKEVEKAYKTWNGVTKLVDEECPIFSNGSHITITRLNKTLTTNCIMSDDTKSLLHHACDSFGFILPMGQYTLNEFADKLVRYSSNERVIALSNTLRTVESLQP</sequence>
<comment type="caution">
    <text evidence="1">The sequence shown here is derived from an EMBL/GenBank/DDBJ whole genome shotgun (WGS) entry which is preliminary data.</text>
</comment>
<proteinExistence type="predicted"/>
<protein>
    <submittedName>
        <fullName evidence="1">Uncharacterized protein</fullName>
    </submittedName>
</protein>
<evidence type="ECO:0000313" key="1">
    <source>
        <dbReference type="EMBL" id="OEE37272.1"/>
    </source>
</evidence>
<dbReference type="RefSeq" id="WP_017041750.1">
    <property type="nucleotide sequence ID" value="NZ_AJYQ02000020.1"/>
</dbReference>
<evidence type="ECO:0000313" key="2">
    <source>
        <dbReference type="Proteomes" id="UP000094741"/>
    </source>
</evidence>
<dbReference type="STRING" id="1187848.A1QO_03990"/>
<dbReference type="EMBL" id="AJYQ02000020">
    <property type="protein sequence ID" value="OEE37272.1"/>
    <property type="molecule type" value="Genomic_DNA"/>
</dbReference>
<accession>A0A1E5BIY6</accession>